<organism evidence="1 2">
    <name type="scientific">Rotaria magnacalcarata</name>
    <dbReference type="NCBI Taxonomy" id="392030"/>
    <lineage>
        <taxon>Eukaryota</taxon>
        <taxon>Metazoa</taxon>
        <taxon>Spiralia</taxon>
        <taxon>Gnathifera</taxon>
        <taxon>Rotifera</taxon>
        <taxon>Eurotatoria</taxon>
        <taxon>Bdelloidea</taxon>
        <taxon>Philodinida</taxon>
        <taxon>Philodinidae</taxon>
        <taxon>Rotaria</taxon>
    </lineage>
</organism>
<reference evidence="1" key="1">
    <citation type="submission" date="2021-02" db="EMBL/GenBank/DDBJ databases">
        <authorList>
            <person name="Nowell W R."/>
        </authorList>
    </citation>
    <scope>NUCLEOTIDE SEQUENCE</scope>
</reference>
<dbReference type="GO" id="GO:0043546">
    <property type="term" value="F:molybdopterin cofactor binding"/>
    <property type="evidence" value="ECO:0007669"/>
    <property type="project" value="TreeGrafter"/>
</dbReference>
<proteinExistence type="predicted"/>
<dbReference type="EMBL" id="CAJOBG010066719">
    <property type="protein sequence ID" value="CAF4576845.1"/>
    <property type="molecule type" value="Genomic_DNA"/>
</dbReference>
<dbReference type="InterPro" id="IPR036374">
    <property type="entry name" value="OxRdtase_Mopterin-bd_sf"/>
</dbReference>
<dbReference type="PANTHER" id="PTHR19372">
    <property type="entry name" value="SULFITE REDUCTASE"/>
    <property type="match status" value="1"/>
</dbReference>
<comment type="caution">
    <text evidence="1">The sequence shown here is derived from an EMBL/GenBank/DDBJ whole genome shotgun (WGS) entry which is preliminary data.</text>
</comment>
<sequence length="119" mass="14146">MVLRSAGKALEACWKIFTMHDMDHVYEILEEYRIGNLPPGEREANQREQEKITDLFQYDPERLNIKENFFVRSKRPFNVETKPSVLVSSFITPVEQFFVRNHMHVPFVNINEYKLEIGN</sequence>
<dbReference type="Gene3D" id="3.90.420.10">
    <property type="entry name" value="Oxidoreductase, molybdopterin-binding domain"/>
    <property type="match status" value="1"/>
</dbReference>
<protein>
    <submittedName>
        <fullName evidence="1">Uncharacterized protein</fullName>
    </submittedName>
</protein>
<evidence type="ECO:0000313" key="1">
    <source>
        <dbReference type="EMBL" id="CAF4576845.1"/>
    </source>
</evidence>
<accession>A0A821ASG8</accession>
<dbReference type="GO" id="GO:0008482">
    <property type="term" value="F:sulfite oxidase activity"/>
    <property type="evidence" value="ECO:0007669"/>
    <property type="project" value="TreeGrafter"/>
</dbReference>
<keyword evidence="2" id="KW-1185">Reference proteome</keyword>
<evidence type="ECO:0000313" key="2">
    <source>
        <dbReference type="Proteomes" id="UP000663866"/>
    </source>
</evidence>
<dbReference type="GO" id="GO:0006790">
    <property type="term" value="P:sulfur compound metabolic process"/>
    <property type="evidence" value="ECO:0007669"/>
    <property type="project" value="TreeGrafter"/>
</dbReference>
<dbReference type="AlphaFoldDB" id="A0A821ASG8"/>
<dbReference type="SUPFAM" id="SSF56524">
    <property type="entry name" value="Oxidoreductase molybdopterin-binding domain"/>
    <property type="match status" value="1"/>
</dbReference>
<dbReference type="PANTHER" id="PTHR19372:SF7">
    <property type="entry name" value="SULFITE OXIDASE, MITOCHONDRIAL"/>
    <property type="match status" value="1"/>
</dbReference>
<feature type="non-terminal residue" evidence="1">
    <location>
        <position position="1"/>
    </location>
</feature>
<gene>
    <name evidence="1" type="ORF">OVN521_LOCUS44279</name>
</gene>
<dbReference type="GO" id="GO:0020037">
    <property type="term" value="F:heme binding"/>
    <property type="evidence" value="ECO:0007669"/>
    <property type="project" value="TreeGrafter"/>
</dbReference>
<dbReference type="Proteomes" id="UP000663866">
    <property type="component" value="Unassembled WGS sequence"/>
</dbReference>
<name>A0A821ASG8_9BILA</name>
<dbReference type="GO" id="GO:0005739">
    <property type="term" value="C:mitochondrion"/>
    <property type="evidence" value="ECO:0007669"/>
    <property type="project" value="TreeGrafter"/>
</dbReference>